<evidence type="ECO:0000256" key="10">
    <source>
        <dbReference type="SAM" id="Phobius"/>
    </source>
</evidence>
<protein>
    <recommendedName>
        <fullName evidence="3">histidine kinase</fullName>
        <ecNumber evidence="3">2.7.13.3</ecNumber>
    </recommendedName>
</protein>
<dbReference type="Gene3D" id="3.30.450.40">
    <property type="match status" value="1"/>
</dbReference>
<dbReference type="InterPro" id="IPR036097">
    <property type="entry name" value="HisK_dim/P_sf"/>
</dbReference>
<dbReference type="RefSeq" id="WP_183638157.1">
    <property type="nucleotide sequence ID" value="NZ_BAABLE010000024.1"/>
</dbReference>
<dbReference type="InterPro" id="IPR014265">
    <property type="entry name" value="XrtA/PrsK"/>
</dbReference>
<dbReference type="InterPro" id="IPR036890">
    <property type="entry name" value="HATPase_C_sf"/>
</dbReference>
<dbReference type="SMART" id="SM00387">
    <property type="entry name" value="HATPase_c"/>
    <property type="match status" value="1"/>
</dbReference>
<keyword evidence="10" id="KW-0812">Transmembrane</keyword>
<keyword evidence="6" id="KW-0808">Transferase</keyword>
<evidence type="ECO:0000259" key="11">
    <source>
        <dbReference type="PROSITE" id="PS50109"/>
    </source>
</evidence>
<comment type="caution">
    <text evidence="12">The sequence shown here is derived from an EMBL/GenBank/DDBJ whole genome shotgun (WGS) entry which is preliminary data.</text>
</comment>
<accession>A0A840BNG0</accession>
<organism evidence="12 13">
    <name type="scientific">Niveibacterium umoris</name>
    <dbReference type="NCBI Taxonomy" id="1193620"/>
    <lineage>
        <taxon>Bacteria</taxon>
        <taxon>Pseudomonadati</taxon>
        <taxon>Pseudomonadota</taxon>
        <taxon>Betaproteobacteria</taxon>
        <taxon>Rhodocyclales</taxon>
        <taxon>Rhodocyclaceae</taxon>
        <taxon>Niveibacterium</taxon>
    </lineage>
</organism>
<proteinExistence type="predicted"/>
<keyword evidence="4" id="KW-1003">Cell membrane</keyword>
<evidence type="ECO:0000256" key="1">
    <source>
        <dbReference type="ARBA" id="ARBA00000085"/>
    </source>
</evidence>
<feature type="transmembrane region" description="Helical" evidence="10">
    <location>
        <begin position="200"/>
        <end position="218"/>
    </location>
</feature>
<evidence type="ECO:0000256" key="9">
    <source>
        <dbReference type="ARBA" id="ARBA00022840"/>
    </source>
</evidence>
<dbReference type="PANTHER" id="PTHR44936:SF10">
    <property type="entry name" value="SENSOR PROTEIN RSTB"/>
    <property type="match status" value="1"/>
</dbReference>
<dbReference type="SUPFAM" id="SSF55781">
    <property type="entry name" value="GAF domain-like"/>
    <property type="match status" value="1"/>
</dbReference>
<feature type="transmembrane region" description="Helical" evidence="10">
    <location>
        <begin position="167"/>
        <end position="188"/>
    </location>
</feature>
<dbReference type="InterPro" id="IPR029016">
    <property type="entry name" value="GAF-like_dom_sf"/>
</dbReference>
<dbReference type="NCBIfam" id="TIGR02916">
    <property type="entry name" value="PEP_his_kin"/>
    <property type="match status" value="1"/>
</dbReference>
<comment type="catalytic activity">
    <reaction evidence="1">
        <text>ATP + protein L-histidine = ADP + protein N-phospho-L-histidine.</text>
        <dbReference type="EC" id="2.7.13.3"/>
    </reaction>
</comment>
<dbReference type="PRINTS" id="PR00344">
    <property type="entry name" value="BCTRLSENSOR"/>
</dbReference>
<sequence length="692" mass="75832">MNAVPAGIAATGFGIAAIVFVLVGLHLRLSWRGGRQGALLLYAVAASLAWAAAGLGFSLEPSWLSWAFVGMLDCLRIAAWLLFLLSLLQAGAPDLPRPLVQVRQVTLAILGLRFLSELLGANGLLSGVLGGQVSTVLALASAVAGLVTIEQLYRNFPEQSRWGIKPLAIGLIGAFFFDTYVAADAFMFRRIDLTLWGVRGFVWSASMILVAISAGRSRQWNFRISVSREVVFHSATLGVAGVFLLVVAAAGYWVRYFGGEWGGALQVLLLFSGLLGCAIVLFSGSFRARLRVLLSKHFFSYRYDYRAEWLRFTQSLAVSGASADLAAAVIRGLADLVESPGGLLWLKDHNGRFVPFGRLNHVQVDASEPVGGPFAQFLQSRGWIVDLAEVRSQPSIYEGFSPPEWLEQVPDAWLIVPLFVEVELVGFVVLMTARTTIDVDWEVLDLLKTASRQAAVHLGRHQATEALLEAQKFDAFNRMSAFVVHDLKNLVAQLQLMLRNADRHKDNPEFQQDMLDTVRHVQERMKALMSQLQEKRSIDMRRPVALAELAQRIADSKRHQRPAVKVVQESSPVAMAHPERIERVIGHLVQNAIDATGDDGIVGIRVFEQAGVACVEVADNGCGMSAQFVRERLFKPFQSTKDAGMGIGAYETLQYITELGGRIDVNSEPGRGTSMQVWLPCVRDEAVPAEAA</sequence>
<gene>
    <name evidence="12" type="ORF">GGR36_004192</name>
</gene>
<dbReference type="InterPro" id="IPR004358">
    <property type="entry name" value="Sig_transdc_His_kin-like_C"/>
</dbReference>
<dbReference type="Pfam" id="PF02518">
    <property type="entry name" value="HATPase_c"/>
    <property type="match status" value="1"/>
</dbReference>
<keyword evidence="10" id="KW-0472">Membrane</keyword>
<dbReference type="InterPro" id="IPR050980">
    <property type="entry name" value="2C_sensor_his_kinase"/>
</dbReference>
<evidence type="ECO:0000256" key="3">
    <source>
        <dbReference type="ARBA" id="ARBA00012438"/>
    </source>
</evidence>
<feature type="transmembrane region" description="Helical" evidence="10">
    <location>
        <begin position="265"/>
        <end position="286"/>
    </location>
</feature>
<dbReference type="AlphaFoldDB" id="A0A840BNG0"/>
<keyword evidence="9" id="KW-0067">ATP-binding</keyword>
<dbReference type="SUPFAM" id="SSF47384">
    <property type="entry name" value="Homodimeric domain of signal transducing histidine kinase"/>
    <property type="match status" value="1"/>
</dbReference>
<keyword evidence="10" id="KW-1133">Transmembrane helix</keyword>
<feature type="transmembrane region" description="Helical" evidence="10">
    <location>
        <begin position="230"/>
        <end position="253"/>
    </location>
</feature>
<evidence type="ECO:0000313" key="13">
    <source>
        <dbReference type="Proteomes" id="UP000561045"/>
    </source>
</evidence>
<evidence type="ECO:0000256" key="6">
    <source>
        <dbReference type="ARBA" id="ARBA00022679"/>
    </source>
</evidence>
<evidence type="ECO:0000256" key="8">
    <source>
        <dbReference type="ARBA" id="ARBA00022777"/>
    </source>
</evidence>
<dbReference type="GO" id="GO:0005886">
    <property type="term" value="C:plasma membrane"/>
    <property type="evidence" value="ECO:0007669"/>
    <property type="project" value="UniProtKB-SubCell"/>
</dbReference>
<dbReference type="Proteomes" id="UP000561045">
    <property type="component" value="Unassembled WGS sequence"/>
</dbReference>
<feature type="transmembrane region" description="Helical" evidence="10">
    <location>
        <begin position="6"/>
        <end position="27"/>
    </location>
</feature>
<dbReference type="GO" id="GO:0000155">
    <property type="term" value="F:phosphorelay sensor kinase activity"/>
    <property type="evidence" value="ECO:0007669"/>
    <property type="project" value="InterPro"/>
</dbReference>
<evidence type="ECO:0000313" key="12">
    <source>
        <dbReference type="EMBL" id="MBB4014835.1"/>
    </source>
</evidence>
<dbReference type="InterPro" id="IPR005467">
    <property type="entry name" value="His_kinase_dom"/>
</dbReference>
<evidence type="ECO:0000256" key="4">
    <source>
        <dbReference type="ARBA" id="ARBA00022475"/>
    </source>
</evidence>
<dbReference type="CDD" id="cd00075">
    <property type="entry name" value="HATPase"/>
    <property type="match status" value="1"/>
</dbReference>
<dbReference type="EC" id="2.7.13.3" evidence="3"/>
<name>A0A840BNG0_9RHOO</name>
<reference evidence="12 13" key="1">
    <citation type="submission" date="2020-08" db="EMBL/GenBank/DDBJ databases">
        <title>Genomic Encyclopedia of Type Strains, Phase IV (KMG-IV): sequencing the most valuable type-strain genomes for metagenomic binning, comparative biology and taxonomic classification.</title>
        <authorList>
            <person name="Goeker M."/>
        </authorList>
    </citation>
    <scope>NUCLEOTIDE SEQUENCE [LARGE SCALE GENOMIC DNA]</scope>
    <source>
        <strain evidence="12 13">DSM 106739</strain>
    </source>
</reference>
<evidence type="ECO:0000256" key="2">
    <source>
        <dbReference type="ARBA" id="ARBA00004651"/>
    </source>
</evidence>
<dbReference type="InterPro" id="IPR003594">
    <property type="entry name" value="HATPase_dom"/>
</dbReference>
<feature type="transmembrane region" description="Helical" evidence="10">
    <location>
        <begin position="63"/>
        <end position="88"/>
    </location>
</feature>
<dbReference type="CDD" id="cd00082">
    <property type="entry name" value="HisKA"/>
    <property type="match status" value="1"/>
</dbReference>
<keyword evidence="8" id="KW-0418">Kinase</keyword>
<keyword evidence="7" id="KW-0547">Nucleotide-binding</keyword>
<dbReference type="EMBL" id="JACIET010000004">
    <property type="protein sequence ID" value="MBB4014835.1"/>
    <property type="molecule type" value="Genomic_DNA"/>
</dbReference>
<evidence type="ECO:0000256" key="5">
    <source>
        <dbReference type="ARBA" id="ARBA00022553"/>
    </source>
</evidence>
<dbReference type="PANTHER" id="PTHR44936">
    <property type="entry name" value="SENSOR PROTEIN CREC"/>
    <property type="match status" value="1"/>
</dbReference>
<dbReference type="SUPFAM" id="SSF55874">
    <property type="entry name" value="ATPase domain of HSP90 chaperone/DNA topoisomerase II/histidine kinase"/>
    <property type="match status" value="1"/>
</dbReference>
<feature type="domain" description="Histidine kinase" evidence="11">
    <location>
        <begin position="482"/>
        <end position="683"/>
    </location>
</feature>
<dbReference type="GO" id="GO:0005524">
    <property type="term" value="F:ATP binding"/>
    <property type="evidence" value="ECO:0007669"/>
    <property type="project" value="UniProtKB-KW"/>
</dbReference>
<keyword evidence="5" id="KW-0597">Phosphoprotein</keyword>
<feature type="transmembrane region" description="Helical" evidence="10">
    <location>
        <begin position="39"/>
        <end position="57"/>
    </location>
</feature>
<dbReference type="PROSITE" id="PS50109">
    <property type="entry name" value="HIS_KIN"/>
    <property type="match status" value="1"/>
</dbReference>
<dbReference type="InterPro" id="IPR003661">
    <property type="entry name" value="HisK_dim/P_dom"/>
</dbReference>
<dbReference type="Gene3D" id="3.30.565.10">
    <property type="entry name" value="Histidine kinase-like ATPase, C-terminal domain"/>
    <property type="match status" value="1"/>
</dbReference>
<comment type="subcellular location">
    <subcellularLocation>
        <location evidence="2">Cell membrane</location>
        <topology evidence="2">Multi-pass membrane protein</topology>
    </subcellularLocation>
</comment>
<evidence type="ECO:0000256" key="7">
    <source>
        <dbReference type="ARBA" id="ARBA00022741"/>
    </source>
</evidence>
<keyword evidence="13" id="KW-1185">Reference proteome</keyword>